<reference evidence="11 12" key="1">
    <citation type="submission" date="2024-07" db="EMBL/GenBank/DDBJ databases">
        <title>Chromosome-level genome assembly of the water stick insect Ranatra chinensis (Heteroptera: Nepidae).</title>
        <authorList>
            <person name="Liu X."/>
        </authorList>
    </citation>
    <scope>NUCLEOTIDE SEQUENCE [LARGE SCALE GENOMIC DNA]</scope>
    <source>
        <strain evidence="11">Cailab_2021Rc</strain>
        <tissue evidence="11">Muscle</tissue>
    </source>
</reference>
<dbReference type="InterPro" id="IPR042529">
    <property type="entry name" value="IF_2B-like_C"/>
</dbReference>
<dbReference type="GO" id="GO:0005829">
    <property type="term" value="C:cytosol"/>
    <property type="evidence" value="ECO:0007669"/>
    <property type="project" value="UniProtKB-SubCell"/>
</dbReference>
<proteinExistence type="inferred from homology"/>
<gene>
    <name evidence="11" type="ORF">AAG570_010395</name>
</gene>
<dbReference type="InterPro" id="IPR000649">
    <property type="entry name" value="IF-2B-related"/>
</dbReference>
<evidence type="ECO:0000256" key="6">
    <source>
        <dbReference type="ARBA" id="ARBA00043898"/>
    </source>
</evidence>
<evidence type="ECO:0000256" key="4">
    <source>
        <dbReference type="ARBA" id="ARBA00022540"/>
    </source>
</evidence>
<dbReference type="Gene3D" id="3.40.50.10470">
    <property type="entry name" value="Translation initiation factor eif-2b, domain 2"/>
    <property type="match status" value="1"/>
</dbReference>
<dbReference type="Pfam" id="PF01008">
    <property type="entry name" value="IF-2B"/>
    <property type="match status" value="1"/>
</dbReference>
<dbReference type="AlphaFoldDB" id="A0ABD0YME4"/>
<dbReference type="EMBL" id="JBFDAA010000005">
    <property type="protein sequence ID" value="KAL1132440.1"/>
    <property type="molecule type" value="Genomic_DNA"/>
</dbReference>
<feature type="non-terminal residue" evidence="11">
    <location>
        <position position="1"/>
    </location>
</feature>
<keyword evidence="5" id="KW-0648">Protein biosynthesis</keyword>
<comment type="subunit">
    <text evidence="9">Component of the translation initiation factor 2B (eIF2B) complex which is a heterodecamer of two sets of five different subunits: alpha, beta, gamma, delta and epsilon. Subunits alpha, beta and delta comprise a regulatory subcomplex and subunits epsilon and gamma comprise a catalytic subcomplex. Within the complex, the hexameric regulatory complex resides at the center, with the two heterodimeric catalytic subcomplexes bound on opposite sides.</text>
</comment>
<evidence type="ECO:0000256" key="10">
    <source>
        <dbReference type="RuleBase" id="RU003814"/>
    </source>
</evidence>
<evidence type="ECO:0000256" key="1">
    <source>
        <dbReference type="ARBA" id="ARBA00004514"/>
    </source>
</evidence>
<dbReference type="PANTHER" id="PTHR45860:SF1">
    <property type="entry name" value="TRANSLATION INITIATION FACTOR EIF-2B SUBUNIT ALPHA"/>
    <property type="match status" value="1"/>
</dbReference>
<keyword evidence="12" id="KW-1185">Reference proteome</keyword>
<dbReference type="Gene3D" id="1.20.120.1070">
    <property type="entry name" value="Translation initiation factor eIF-2B, N-terminal domain"/>
    <property type="match status" value="1"/>
</dbReference>
<dbReference type="InterPro" id="IPR051501">
    <property type="entry name" value="eIF2B_alpha/beta/delta"/>
</dbReference>
<comment type="subcellular location">
    <subcellularLocation>
        <location evidence="1">Cytoplasm</location>
        <location evidence="1">Cytosol</location>
    </subcellularLocation>
</comment>
<evidence type="ECO:0000256" key="2">
    <source>
        <dbReference type="ARBA" id="ARBA00007251"/>
    </source>
</evidence>
<keyword evidence="4" id="KW-0396">Initiation factor</keyword>
<dbReference type="FunFam" id="3.40.50.10470:FF:000001">
    <property type="entry name" value="Translation initiation factor eIF-2B subunit alpha"/>
    <property type="match status" value="1"/>
</dbReference>
<comment type="caution">
    <text evidence="11">The sequence shown here is derived from an EMBL/GenBank/DDBJ whole genome shotgun (WGS) entry which is preliminary data.</text>
</comment>
<evidence type="ECO:0000313" key="12">
    <source>
        <dbReference type="Proteomes" id="UP001558652"/>
    </source>
</evidence>
<comment type="function">
    <text evidence="6">Acts as a component of the translation initiation factor 2B (eIF2B) complex, which catalyzes the exchange of GDP for GTP on eukaryotic initiation factor 2 (eIF2) gamma subunit. Its guanine nucleotide exchange factor activity is repressed when bound to eIF2 complex phosphorylated on the alpha subunit, thereby limiting the amount of methionyl-initiator methionine tRNA available to the ribosome and consequently global translation is repressed.</text>
</comment>
<evidence type="ECO:0000313" key="11">
    <source>
        <dbReference type="EMBL" id="KAL1132440.1"/>
    </source>
</evidence>
<accession>A0ABD0YME4</accession>
<dbReference type="GO" id="GO:0003743">
    <property type="term" value="F:translation initiation factor activity"/>
    <property type="evidence" value="ECO:0007669"/>
    <property type="project" value="UniProtKB-KW"/>
</dbReference>
<evidence type="ECO:0000256" key="7">
    <source>
        <dbReference type="ARBA" id="ARBA00044208"/>
    </source>
</evidence>
<dbReference type="Proteomes" id="UP001558652">
    <property type="component" value="Unassembled WGS sequence"/>
</dbReference>
<evidence type="ECO:0000256" key="9">
    <source>
        <dbReference type="ARBA" id="ARBA00046432"/>
    </source>
</evidence>
<name>A0ABD0YME4_9HEMI</name>
<organism evidence="11 12">
    <name type="scientific">Ranatra chinensis</name>
    <dbReference type="NCBI Taxonomy" id="642074"/>
    <lineage>
        <taxon>Eukaryota</taxon>
        <taxon>Metazoa</taxon>
        <taxon>Ecdysozoa</taxon>
        <taxon>Arthropoda</taxon>
        <taxon>Hexapoda</taxon>
        <taxon>Insecta</taxon>
        <taxon>Pterygota</taxon>
        <taxon>Neoptera</taxon>
        <taxon>Paraneoptera</taxon>
        <taxon>Hemiptera</taxon>
        <taxon>Heteroptera</taxon>
        <taxon>Panheteroptera</taxon>
        <taxon>Nepomorpha</taxon>
        <taxon>Nepidae</taxon>
        <taxon>Ranatrinae</taxon>
        <taxon>Ranatra</taxon>
    </lineage>
</organism>
<dbReference type="InterPro" id="IPR042528">
    <property type="entry name" value="elF-2B_alpha_N"/>
</dbReference>
<sequence>AETLQELLSKLKTAVGVICNTDCPITAVVSGSELFLRFITLAALDHESLAGCKKIMLHRGKVFLKKLQETRGKVSKLASTFIFDSSRILTHSKSRVVLQTMKEAAAANKRFEVYVTMSSPDNSGEEMAEDLRKAKIPCTVILDSAVGCVMEKVDMVMLGAEGVVESGGIINKVGSFTVALCAREMKKPFYVLTESFKFSRLYPLNQSDLPDKFKYTSSMLNKNLKEEHPLVDYTPPSYITLLFTDLGILTPSAVSDELIKLYL</sequence>
<dbReference type="PANTHER" id="PTHR45860">
    <property type="entry name" value="TRANSLATION INITIATION FACTOR EIF-2B SUBUNIT ALPHA"/>
    <property type="match status" value="1"/>
</dbReference>
<dbReference type="InterPro" id="IPR037171">
    <property type="entry name" value="NagB/RpiA_transferase-like"/>
</dbReference>
<protein>
    <recommendedName>
        <fullName evidence="7">Translation initiation factor eIF2B subunit alpha</fullName>
    </recommendedName>
    <alternativeName>
        <fullName evidence="8">eIF2B GDP-GTP exchange factor subunit alpha</fullName>
    </alternativeName>
</protein>
<evidence type="ECO:0000256" key="3">
    <source>
        <dbReference type="ARBA" id="ARBA00022490"/>
    </source>
</evidence>
<keyword evidence="3" id="KW-0963">Cytoplasm</keyword>
<evidence type="ECO:0000256" key="8">
    <source>
        <dbReference type="ARBA" id="ARBA00044236"/>
    </source>
</evidence>
<comment type="similarity">
    <text evidence="2 10">Belongs to the eIF-2B alpha/beta/delta subunits family.</text>
</comment>
<dbReference type="SUPFAM" id="SSF100950">
    <property type="entry name" value="NagB/RpiA/CoA transferase-like"/>
    <property type="match status" value="1"/>
</dbReference>
<evidence type="ECO:0000256" key="5">
    <source>
        <dbReference type="ARBA" id="ARBA00022917"/>
    </source>
</evidence>